<gene>
    <name evidence="1" type="ORF">Nepgr_007795</name>
</gene>
<keyword evidence="2" id="KW-1185">Reference proteome</keyword>
<comment type="caution">
    <text evidence="1">The sequence shown here is derived from an EMBL/GenBank/DDBJ whole genome shotgun (WGS) entry which is preliminary data.</text>
</comment>
<accession>A0AAD3XIS8</accession>
<name>A0AAD3XIS8_NEPGR</name>
<organism evidence="1 2">
    <name type="scientific">Nepenthes gracilis</name>
    <name type="common">Slender pitcher plant</name>
    <dbReference type="NCBI Taxonomy" id="150966"/>
    <lineage>
        <taxon>Eukaryota</taxon>
        <taxon>Viridiplantae</taxon>
        <taxon>Streptophyta</taxon>
        <taxon>Embryophyta</taxon>
        <taxon>Tracheophyta</taxon>
        <taxon>Spermatophyta</taxon>
        <taxon>Magnoliopsida</taxon>
        <taxon>eudicotyledons</taxon>
        <taxon>Gunneridae</taxon>
        <taxon>Pentapetalae</taxon>
        <taxon>Caryophyllales</taxon>
        <taxon>Nepenthaceae</taxon>
        <taxon>Nepenthes</taxon>
    </lineage>
</organism>
<dbReference type="Proteomes" id="UP001279734">
    <property type="component" value="Unassembled WGS sequence"/>
</dbReference>
<protein>
    <submittedName>
        <fullName evidence="1">Uncharacterized protein</fullName>
    </submittedName>
</protein>
<dbReference type="AlphaFoldDB" id="A0AAD3XIS8"/>
<proteinExistence type="predicted"/>
<evidence type="ECO:0000313" key="1">
    <source>
        <dbReference type="EMBL" id="GMH05955.1"/>
    </source>
</evidence>
<reference evidence="1" key="1">
    <citation type="submission" date="2023-05" db="EMBL/GenBank/DDBJ databases">
        <title>Nepenthes gracilis genome sequencing.</title>
        <authorList>
            <person name="Fukushima K."/>
        </authorList>
    </citation>
    <scope>NUCLEOTIDE SEQUENCE</scope>
    <source>
        <strain evidence="1">SING2019-196</strain>
    </source>
</reference>
<evidence type="ECO:0000313" key="2">
    <source>
        <dbReference type="Proteomes" id="UP001279734"/>
    </source>
</evidence>
<sequence>MQLPSKCITLQMWSAVVRLPGSGSDEFVSTNRLSGLVFGVGMCGITAPTTAYDELVDFLWLVSLTADVALPALQYQMMDDLAEFNMLHVSCCCEAGTCDL</sequence>
<dbReference type="EMBL" id="BSYO01000006">
    <property type="protein sequence ID" value="GMH05955.1"/>
    <property type="molecule type" value="Genomic_DNA"/>
</dbReference>